<dbReference type="PANTHER" id="PTHR38011:SF11">
    <property type="entry name" value="2,5-DIAMINO-6-RIBOSYLAMINO-4(3H)-PYRIMIDINONE 5'-PHOSPHATE REDUCTASE"/>
    <property type="match status" value="1"/>
</dbReference>
<dbReference type="SUPFAM" id="SSF53597">
    <property type="entry name" value="Dihydrofolate reductase-like"/>
    <property type="match status" value="1"/>
</dbReference>
<gene>
    <name evidence="2" type="ORF">JP75_13365</name>
</gene>
<dbReference type="GO" id="GO:0008703">
    <property type="term" value="F:5-amino-6-(5-phosphoribosylamino)uracil reductase activity"/>
    <property type="evidence" value="ECO:0007669"/>
    <property type="project" value="InterPro"/>
</dbReference>
<sequence length="178" mass="19727">MPSAHVFIATSLDGFIARRDDDIDWLTSFSALGEDHGYNTHIAKMDGIIMGRGTYEKVLTFDQWYYEKPVLVLSSSLDPDSVPDRLEGKVEIVSATPGAAMDLAAARGWNRIYADGGKLIQSFLRAGFVEDMIISRIPILLGDGIPLFGPLERDIGLEHIETKSFPSGLVQSHYRVKR</sequence>
<dbReference type="PANTHER" id="PTHR38011">
    <property type="entry name" value="DIHYDROFOLATE REDUCTASE FAMILY PROTEIN (AFU_ORTHOLOGUE AFUA_8G06820)"/>
    <property type="match status" value="1"/>
</dbReference>
<dbReference type="Gene3D" id="3.40.430.10">
    <property type="entry name" value="Dihydrofolate Reductase, subunit A"/>
    <property type="match status" value="1"/>
</dbReference>
<feature type="domain" description="Bacterial bifunctional deaminase-reductase C-terminal" evidence="1">
    <location>
        <begin position="6"/>
        <end position="169"/>
    </location>
</feature>
<dbReference type="Pfam" id="PF01872">
    <property type="entry name" value="RibD_C"/>
    <property type="match status" value="1"/>
</dbReference>
<dbReference type="RefSeq" id="WP_035083611.1">
    <property type="nucleotide sequence ID" value="NZ_JQGC01000011.1"/>
</dbReference>
<evidence type="ECO:0000259" key="1">
    <source>
        <dbReference type="Pfam" id="PF01872"/>
    </source>
</evidence>
<organism evidence="2 3">
    <name type="scientific">Devosia riboflavina</name>
    <dbReference type="NCBI Taxonomy" id="46914"/>
    <lineage>
        <taxon>Bacteria</taxon>
        <taxon>Pseudomonadati</taxon>
        <taxon>Pseudomonadota</taxon>
        <taxon>Alphaproteobacteria</taxon>
        <taxon>Hyphomicrobiales</taxon>
        <taxon>Devosiaceae</taxon>
        <taxon>Devosia</taxon>
    </lineage>
</organism>
<name>A0A087M1G9_9HYPH</name>
<dbReference type="OrthoDB" id="9782335at2"/>
<evidence type="ECO:0000313" key="3">
    <source>
        <dbReference type="Proteomes" id="UP000028981"/>
    </source>
</evidence>
<proteinExistence type="predicted"/>
<dbReference type="InterPro" id="IPR050765">
    <property type="entry name" value="Riboflavin_Biosynth_HTPR"/>
</dbReference>
<reference evidence="2 3" key="1">
    <citation type="submission" date="2014-08" db="EMBL/GenBank/DDBJ databases">
        <authorList>
            <person name="Hassan Y.I."/>
            <person name="Lepp D."/>
            <person name="Zhou T."/>
        </authorList>
    </citation>
    <scope>NUCLEOTIDE SEQUENCE [LARGE SCALE GENOMIC DNA]</scope>
    <source>
        <strain evidence="2 3">IFO13584</strain>
    </source>
</reference>
<dbReference type="InterPro" id="IPR024072">
    <property type="entry name" value="DHFR-like_dom_sf"/>
</dbReference>
<accession>A0A087M1G9</accession>
<evidence type="ECO:0000313" key="2">
    <source>
        <dbReference type="EMBL" id="KFL30722.1"/>
    </source>
</evidence>
<dbReference type="STRING" id="46914.JP75_13365"/>
<protein>
    <submittedName>
        <fullName evidence="2">Deaminase/reductase</fullName>
    </submittedName>
</protein>
<keyword evidence="3" id="KW-1185">Reference proteome</keyword>
<dbReference type="GO" id="GO:0009231">
    <property type="term" value="P:riboflavin biosynthetic process"/>
    <property type="evidence" value="ECO:0007669"/>
    <property type="project" value="InterPro"/>
</dbReference>
<dbReference type="EMBL" id="JQGC01000011">
    <property type="protein sequence ID" value="KFL30722.1"/>
    <property type="molecule type" value="Genomic_DNA"/>
</dbReference>
<dbReference type="InterPro" id="IPR002734">
    <property type="entry name" value="RibDG_C"/>
</dbReference>
<dbReference type="AlphaFoldDB" id="A0A087M1G9"/>
<dbReference type="Proteomes" id="UP000028981">
    <property type="component" value="Unassembled WGS sequence"/>
</dbReference>
<comment type="caution">
    <text evidence="2">The sequence shown here is derived from an EMBL/GenBank/DDBJ whole genome shotgun (WGS) entry which is preliminary data.</text>
</comment>